<proteinExistence type="predicted"/>
<evidence type="ECO:0000313" key="1">
    <source>
        <dbReference type="EMBL" id="ETL79430.1"/>
    </source>
</evidence>
<dbReference type="EMBL" id="KI683044">
    <property type="protein sequence ID" value="ETL79430.1"/>
    <property type="molecule type" value="Genomic_DNA"/>
</dbReference>
<sequence>MGRGKPLTYIEKDPILDYSENNPSANAIAKRMGRSWNVVNNFLPNPAANGSKKSTGRPKMLGVVAECRL</sequence>
<evidence type="ECO:0008006" key="2">
    <source>
        <dbReference type="Google" id="ProtNLM"/>
    </source>
</evidence>
<protein>
    <recommendedName>
        <fullName evidence="2">Tc3 transposase DNA binding domain-containing protein</fullName>
    </recommendedName>
</protein>
<gene>
    <name evidence="1" type="ORF">L917_19945</name>
</gene>
<reference evidence="1" key="1">
    <citation type="submission" date="2013-11" db="EMBL/GenBank/DDBJ databases">
        <title>The Genome Sequence of Phytophthora parasitica CHvinca01.</title>
        <authorList>
            <consortium name="The Broad Institute Genomics Platform"/>
            <person name="Russ C."/>
            <person name="Tyler B."/>
            <person name="Panabieres F."/>
            <person name="Shan W."/>
            <person name="Tripathy S."/>
            <person name="Grunwald N."/>
            <person name="Machado M."/>
            <person name="Johnson C.S."/>
            <person name="Arredondo F."/>
            <person name="Hong C."/>
            <person name="Coffey M."/>
            <person name="Young S.K."/>
            <person name="Zeng Q."/>
            <person name="Gargeya S."/>
            <person name="Fitzgerald M."/>
            <person name="Abouelleil A."/>
            <person name="Alvarado L."/>
            <person name="Chapman S.B."/>
            <person name="Gainer-Dewar J."/>
            <person name="Goldberg J."/>
            <person name="Griggs A."/>
            <person name="Gujja S."/>
            <person name="Hansen M."/>
            <person name="Howarth C."/>
            <person name="Imamovic A."/>
            <person name="Ireland A."/>
            <person name="Larimer J."/>
            <person name="McCowan C."/>
            <person name="Murphy C."/>
            <person name="Pearson M."/>
            <person name="Poon T.W."/>
            <person name="Priest M."/>
            <person name="Roberts A."/>
            <person name="Saif S."/>
            <person name="Shea T."/>
            <person name="Sykes S."/>
            <person name="Wortman J."/>
            <person name="Nusbaum C."/>
            <person name="Birren B."/>
        </authorList>
    </citation>
    <scope>NUCLEOTIDE SEQUENCE [LARGE SCALE GENOMIC DNA]</scope>
    <source>
        <strain evidence="1">CHvinca01</strain>
    </source>
</reference>
<dbReference type="Gene3D" id="1.10.10.60">
    <property type="entry name" value="Homeodomain-like"/>
    <property type="match status" value="1"/>
</dbReference>
<name>W2K4R0_PHYNI</name>
<dbReference type="AlphaFoldDB" id="W2K4R0"/>
<dbReference type="OrthoDB" id="78805at2759"/>
<dbReference type="Proteomes" id="UP000054423">
    <property type="component" value="Unassembled WGS sequence"/>
</dbReference>
<accession>W2K4R0</accession>
<organism evidence="1">
    <name type="scientific">Phytophthora nicotianae</name>
    <name type="common">Potato buckeye rot agent</name>
    <name type="synonym">Phytophthora parasitica</name>
    <dbReference type="NCBI Taxonomy" id="4792"/>
    <lineage>
        <taxon>Eukaryota</taxon>
        <taxon>Sar</taxon>
        <taxon>Stramenopiles</taxon>
        <taxon>Oomycota</taxon>
        <taxon>Peronosporomycetes</taxon>
        <taxon>Peronosporales</taxon>
        <taxon>Peronosporaceae</taxon>
        <taxon>Phytophthora</taxon>
    </lineage>
</organism>